<proteinExistence type="predicted"/>
<dbReference type="HOGENOM" id="CLU_1555499_0_0_1"/>
<evidence type="ECO:0000313" key="1">
    <source>
        <dbReference type="EMBL" id="KIJ95617.1"/>
    </source>
</evidence>
<reference evidence="1 2" key="1">
    <citation type="submission" date="2014-04" db="EMBL/GenBank/DDBJ databases">
        <authorList>
            <consortium name="DOE Joint Genome Institute"/>
            <person name="Kuo A."/>
            <person name="Kohler A."/>
            <person name="Nagy L.G."/>
            <person name="Floudas D."/>
            <person name="Copeland A."/>
            <person name="Barry K.W."/>
            <person name="Cichocki N."/>
            <person name="Veneault-Fourrey C."/>
            <person name="LaButti K."/>
            <person name="Lindquist E.A."/>
            <person name="Lipzen A."/>
            <person name="Lundell T."/>
            <person name="Morin E."/>
            <person name="Murat C."/>
            <person name="Sun H."/>
            <person name="Tunlid A."/>
            <person name="Henrissat B."/>
            <person name="Grigoriev I.V."/>
            <person name="Hibbett D.S."/>
            <person name="Martin F."/>
            <person name="Nordberg H.P."/>
            <person name="Cantor M.N."/>
            <person name="Hua S.X."/>
        </authorList>
    </citation>
    <scope>NUCLEOTIDE SEQUENCE [LARGE SCALE GENOMIC DNA]</scope>
    <source>
        <strain evidence="1 2">LaAM-08-1</strain>
    </source>
</reference>
<protein>
    <submittedName>
        <fullName evidence="1">Uncharacterized protein</fullName>
    </submittedName>
</protein>
<evidence type="ECO:0000313" key="2">
    <source>
        <dbReference type="Proteomes" id="UP000054477"/>
    </source>
</evidence>
<gene>
    <name evidence="1" type="ORF">K443DRAFT_322434</name>
</gene>
<name>A0A0C9XHJ8_9AGAR</name>
<accession>A0A0C9XHJ8</accession>
<organism evidence="1 2">
    <name type="scientific">Laccaria amethystina LaAM-08-1</name>
    <dbReference type="NCBI Taxonomy" id="1095629"/>
    <lineage>
        <taxon>Eukaryota</taxon>
        <taxon>Fungi</taxon>
        <taxon>Dikarya</taxon>
        <taxon>Basidiomycota</taxon>
        <taxon>Agaricomycotina</taxon>
        <taxon>Agaricomycetes</taxon>
        <taxon>Agaricomycetidae</taxon>
        <taxon>Agaricales</taxon>
        <taxon>Agaricineae</taxon>
        <taxon>Hydnangiaceae</taxon>
        <taxon>Laccaria</taxon>
    </lineage>
</organism>
<dbReference type="Proteomes" id="UP000054477">
    <property type="component" value="Unassembled WGS sequence"/>
</dbReference>
<keyword evidence="2" id="KW-1185">Reference proteome</keyword>
<reference evidence="2" key="2">
    <citation type="submission" date="2015-01" db="EMBL/GenBank/DDBJ databases">
        <title>Evolutionary Origins and Diversification of the Mycorrhizal Mutualists.</title>
        <authorList>
            <consortium name="DOE Joint Genome Institute"/>
            <consortium name="Mycorrhizal Genomics Consortium"/>
            <person name="Kohler A."/>
            <person name="Kuo A."/>
            <person name="Nagy L.G."/>
            <person name="Floudas D."/>
            <person name="Copeland A."/>
            <person name="Barry K.W."/>
            <person name="Cichocki N."/>
            <person name="Veneault-Fourrey C."/>
            <person name="LaButti K."/>
            <person name="Lindquist E.A."/>
            <person name="Lipzen A."/>
            <person name="Lundell T."/>
            <person name="Morin E."/>
            <person name="Murat C."/>
            <person name="Riley R."/>
            <person name="Ohm R."/>
            <person name="Sun H."/>
            <person name="Tunlid A."/>
            <person name="Henrissat B."/>
            <person name="Grigoriev I.V."/>
            <person name="Hibbett D.S."/>
            <person name="Martin F."/>
        </authorList>
    </citation>
    <scope>NUCLEOTIDE SEQUENCE [LARGE SCALE GENOMIC DNA]</scope>
    <source>
        <strain evidence="2">LaAM-08-1</strain>
    </source>
</reference>
<dbReference type="AlphaFoldDB" id="A0A0C9XHJ8"/>
<dbReference type="EMBL" id="KN838749">
    <property type="protein sequence ID" value="KIJ95617.1"/>
    <property type="molecule type" value="Genomic_DNA"/>
</dbReference>
<sequence>MSLQLPPNGTAQPNIHPLPYFTLEPALVPPAVQVLPYATYGIGMGPKTRKSTRGDRPLQGLGYSWNEQLSVWQQVMSPFIIWNNMLALRTVPFCGVPPRLSHYRCSKSRTMRRNSSPNWTHTIRRRDWWDPRKALTIFILEHGRVRSWLSSTDSPFIPATKTPSKLYRLPAL</sequence>